<accession>A0A2S7TB39</accession>
<evidence type="ECO:0000313" key="1">
    <source>
        <dbReference type="EMBL" id="PQJ16728.1"/>
    </source>
</evidence>
<name>A0A2S7TB39_9FLAO</name>
<dbReference type="InterPro" id="IPR029465">
    <property type="entry name" value="ATPgrasp_TupA"/>
</dbReference>
<protein>
    <submittedName>
        <fullName evidence="1">Glycosyltransferase</fullName>
    </submittedName>
</protein>
<dbReference type="AlphaFoldDB" id="A0A2S7TB39"/>
<comment type="caution">
    <text evidence="1">The sequence shown here is derived from an EMBL/GenBank/DDBJ whole genome shotgun (WGS) entry which is preliminary data.</text>
</comment>
<dbReference type="Proteomes" id="UP000239366">
    <property type="component" value="Unassembled WGS sequence"/>
</dbReference>
<reference evidence="2" key="1">
    <citation type="submission" date="2016-11" db="EMBL/GenBank/DDBJ databases">
        <title>Trade-off between light-utilization and light-protection in marine flavobacteria.</title>
        <authorList>
            <person name="Kumagai Y."/>
            <person name="Yoshizawa S."/>
            <person name="Kogure K."/>
        </authorList>
    </citation>
    <scope>NUCLEOTIDE SEQUENCE [LARGE SCALE GENOMIC DNA]</scope>
    <source>
        <strain evidence="2">SG-18</strain>
    </source>
</reference>
<evidence type="ECO:0000313" key="2">
    <source>
        <dbReference type="Proteomes" id="UP000239366"/>
    </source>
</evidence>
<organism evidence="1 2">
    <name type="scientific">Aureicoccus marinus</name>
    <dbReference type="NCBI Taxonomy" id="754435"/>
    <lineage>
        <taxon>Bacteria</taxon>
        <taxon>Pseudomonadati</taxon>
        <taxon>Bacteroidota</taxon>
        <taxon>Flavobacteriia</taxon>
        <taxon>Flavobacteriales</taxon>
        <taxon>Flavobacteriaceae</taxon>
        <taxon>Aureicoccus</taxon>
    </lineage>
</organism>
<dbReference type="Pfam" id="PF14305">
    <property type="entry name" value="ATPgrasp_TupA"/>
    <property type="match status" value="1"/>
</dbReference>
<dbReference type="RefSeq" id="WP_105002393.1">
    <property type="nucleotide sequence ID" value="NZ_MQVX01000001.1"/>
</dbReference>
<keyword evidence="1" id="KW-0808">Transferase</keyword>
<dbReference type="GO" id="GO:0016740">
    <property type="term" value="F:transferase activity"/>
    <property type="evidence" value="ECO:0007669"/>
    <property type="project" value="UniProtKB-KW"/>
</dbReference>
<keyword evidence="2" id="KW-1185">Reference proteome</keyword>
<dbReference type="OrthoDB" id="9791827at2"/>
<dbReference type="EMBL" id="MQVX01000001">
    <property type="protein sequence ID" value="PQJ16728.1"/>
    <property type="molecule type" value="Genomic_DNA"/>
</dbReference>
<sequence length="299" mass="35768">MRRLGLALLKKCKFLPDPFYAKVYYEYYTGKKLDLENPVEFNQKIHWMKVYYRPKILNQLVDKYAVRQYVEEKIGPQYLNELIALYNSASEVDFDALPQQYVLKGTHGFHFNLIVPDKSKLNLKKARFLLRKWQMKNQYWRGGKEWAYKDVPPRFVAEKFLAELGKEEIADYKFYCFNGEPKFVQVDEDRSTEHRRAYYNMAWEKQAFYRQGNYQPMEDDYPKPPAFEEMVEVSRKLADRFPFVRVDLYNIDGRILFGEMTFYPADGRNEFLPDEYNAIIGSYIQLPEIPAGKPFRTEI</sequence>
<gene>
    <name evidence="1" type="ORF">BST99_01700</name>
</gene>
<proteinExistence type="predicted"/>